<accession>A0A7J0G2W5</accession>
<reference evidence="2 3" key="1">
    <citation type="submission" date="2019-07" db="EMBL/GenBank/DDBJ databases">
        <title>De Novo Assembly of kiwifruit Actinidia rufa.</title>
        <authorList>
            <person name="Sugita-Konishi S."/>
            <person name="Sato K."/>
            <person name="Mori E."/>
            <person name="Abe Y."/>
            <person name="Kisaki G."/>
            <person name="Hamano K."/>
            <person name="Suezawa K."/>
            <person name="Otani M."/>
            <person name="Fukuda T."/>
            <person name="Manabe T."/>
            <person name="Gomi K."/>
            <person name="Tabuchi M."/>
            <person name="Akimitsu K."/>
            <person name="Kataoka I."/>
        </authorList>
    </citation>
    <scope>NUCLEOTIDE SEQUENCE [LARGE SCALE GENOMIC DNA]</scope>
    <source>
        <strain evidence="3">cv. Fuchu</strain>
    </source>
</reference>
<keyword evidence="1" id="KW-1133">Transmembrane helix</keyword>
<sequence length="300" mass="33801">MFGPRAPRAFALSYGLCSRLYSLGLGHGSPNHVNSVQGCLLFINELFKVSVSDQLFQEGFESSAIFSLMPLLIMVGALPVLVLSFWISPHRFGFLEVWLVSYPSKEFVDWLFEDDVNSLPRPILERAWTFLLLFEWTLSSGDSSCCLLGLPNVVFKLGKHLDSRHEIPEADWRIELQIDSFFPFYSVKRDPMAFGALVFMTNQTMNDSGENLYLLDTSNMLSPWLSSSTHVSSFSWKAPISGSPATRILLWRALRHSFGITDPISASRWLLPPSGHQPVAYFICPLAFWAHEVAPLGFDN</sequence>
<feature type="transmembrane region" description="Helical" evidence="1">
    <location>
        <begin position="64"/>
        <end position="87"/>
    </location>
</feature>
<evidence type="ECO:0000313" key="2">
    <source>
        <dbReference type="EMBL" id="GFZ05124.1"/>
    </source>
</evidence>
<dbReference type="AlphaFoldDB" id="A0A7J0G2W5"/>
<keyword evidence="3" id="KW-1185">Reference proteome</keyword>
<keyword evidence="1" id="KW-0812">Transmembrane</keyword>
<name>A0A7J0G2W5_9ERIC</name>
<dbReference type="EMBL" id="BJWL01000017">
    <property type="protein sequence ID" value="GFZ05124.1"/>
    <property type="molecule type" value="Genomic_DNA"/>
</dbReference>
<proteinExistence type="predicted"/>
<protein>
    <submittedName>
        <fullName evidence="2">Uncharacterized protein</fullName>
    </submittedName>
</protein>
<keyword evidence="1" id="KW-0472">Membrane</keyword>
<organism evidence="2 3">
    <name type="scientific">Actinidia rufa</name>
    <dbReference type="NCBI Taxonomy" id="165716"/>
    <lineage>
        <taxon>Eukaryota</taxon>
        <taxon>Viridiplantae</taxon>
        <taxon>Streptophyta</taxon>
        <taxon>Embryophyta</taxon>
        <taxon>Tracheophyta</taxon>
        <taxon>Spermatophyta</taxon>
        <taxon>Magnoliopsida</taxon>
        <taxon>eudicotyledons</taxon>
        <taxon>Gunneridae</taxon>
        <taxon>Pentapetalae</taxon>
        <taxon>asterids</taxon>
        <taxon>Ericales</taxon>
        <taxon>Actinidiaceae</taxon>
        <taxon>Actinidia</taxon>
    </lineage>
</organism>
<dbReference type="Proteomes" id="UP000585474">
    <property type="component" value="Unassembled WGS sequence"/>
</dbReference>
<evidence type="ECO:0000313" key="3">
    <source>
        <dbReference type="Proteomes" id="UP000585474"/>
    </source>
</evidence>
<gene>
    <name evidence="2" type="ORF">Acr_17g0006960</name>
</gene>
<evidence type="ECO:0000256" key="1">
    <source>
        <dbReference type="SAM" id="Phobius"/>
    </source>
</evidence>
<comment type="caution">
    <text evidence="2">The sequence shown here is derived from an EMBL/GenBank/DDBJ whole genome shotgun (WGS) entry which is preliminary data.</text>
</comment>